<evidence type="ECO:0000313" key="9">
    <source>
        <dbReference type="EMBL" id="HJH11063.1"/>
    </source>
</evidence>
<organism evidence="9 10">
    <name type="scientific">Metalysinibacillus jejuensis</name>
    <dbReference type="NCBI Taxonomy" id="914327"/>
    <lineage>
        <taxon>Bacteria</taxon>
        <taxon>Bacillati</taxon>
        <taxon>Bacillota</taxon>
        <taxon>Bacilli</taxon>
        <taxon>Bacillales</taxon>
        <taxon>Caryophanaceae</taxon>
        <taxon>Metalysinibacillus</taxon>
    </lineage>
</organism>
<sequence>MTQNIVMPQLGESVTEGTIDRWLVKPGDTVKKYDSLAEVTTDKVTAEIPSSFDGVIGEILTQEGETVPVGAVVCTIAVEGAALPEAPKEKTSNLSSAIMNAGVQKKVPAQETPMKVEKIGGQDMKARYSPAVMRLANAHAIDLTTVSGSGAQGRITRKDIQAIIDNGGAATQLATPDKERIPTAPASTQPVAETAPTVVAQSTTEDGDIVIPVSKVRAAIAKNMQRSVTEIPHAWMMMEVDVTGLVAYRDSLKDDFKAREGFSLTYFAFFVKAVAQALKEFPEINSTWSGDNIIQKKAINLSIAVATDDALFVPVIKNADDKSIKGIAKEIFTLAEKTKQGKLTMADMSGGTFTVNNTGSFGSVQSMGIINHPQAAILQIENIVKKPVILPGGMIAARDIVNLCLSLDHRILDGLVCGKFLSRVKEILENTNKSTMSVY</sequence>
<feature type="domain" description="Peripheral subunit-binding (PSBD)" evidence="8">
    <location>
        <begin position="127"/>
        <end position="164"/>
    </location>
</feature>
<dbReference type="PROSITE" id="PS00189">
    <property type="entry name" value="LIPOYL"/>
    <property type="match status" value="1"/>
</dbReference>
<dbReference type="InterPro" id="IPR023213">
    <property type="entry name" value="CAT-like_dom_sf"/>
</dbReference>
<dbReference type="PANTHER" id="PTHR43178">
    <property type="entry name" value="DIHYDROLIPOAMIDE ACETYLTRANSFERASE COMPONENT OF PYRUVATE DEHYDROGENASE COMPLEX"/>
    <property type="match status" value="1"/>
</dbReference>
<reference evidence="9" key="1">
    <citation type="journal article" date="2021" name="PeerJ">
        <title>Extensive microbial diversity within the chicken gut microbiome revealed by metagenomics and culture.</title>
        <authorList>
            <person name="Gilroy R."/>
            <person name="Ravi A."/>
            <person name="Getino M."/>
            <person name="Pursley I."/>
            <person name="Horton D.L."/>
            <person name="Alikhan N.F."/>
            <person name="Baker D."/>
            <person name="Gharbi K."/>
            <person name="Hall N."/>
            <person name="Watson M."/>
            <person name="Adriaenssens E.M."/>
            <person name="Foster-Nyarko E."/>
            <person name="Jarju S."/>
            <person name="Secka A."/>
            <person name="Antonio M."/>
            <person name="Oren A."/>
            <person name="Chaudhuri R.R."/>
            <person name="La Ragione R."/>
            <person name="Hildebrand F."/>
            <person name="Pallen M.J."/>
        </authorList>
    </citation>
    <scope>NUCLEOTIDE SEQUENCE</scope>
    <source>
        <strain evidence="9">CHK160-4876</strain>
    </source>
</reference>
<dbReference type="AlphaFoldDB" id="A0A921NCB2"/>
<gene>
    <name evidence="9" type="ORF">K8V30_05085</name>
</gene>
<evidence type="ECO:0000259" key="8">
    <source>
        <dbReference type="PROSITE" id="PS51826"/>
    </source>
</evidence>
<evidence type="ECO:0000256" key="1">
    <source>
        <dbReference type="ARBA" id="ARBA00001938"/>
    </source>
</evidence>
<reference evidence="9" key="2">
    <citation type="submission" date="2021-09" db="EMBL/GenBank/DDBJ databases">
        <authorList>
            <person name="Gilroy R."/>
        </authorList>
    </citation>
    <scope>NUCLEOTIDE SEQUENCE</scope>
    <source>
        <strain evidence="9">CHK160-4876</strain>
    </source>
</reference>
<dbReference type="Pfam" id="PF00364">
    <property type="entry name" value="Biotin_lipoyl"/>
    <property type="match status" value="1"/>
</dbReference>
<dbReference type="GO" id="GO:0031405">
    <property type="term" value="F:lipoic acid binding"/>
    <property type="evidence" value="ECO:0007669"/>
    <property type="project" value="TreeGrafter"/>
</dbReference>
<dbReference type="Pfam" id="PF00198">
    <property type="entry name" value="2-oxoacid_dh"/>
    <property type="match status" value="1"/>
</dbReference>
<dbReference type="InterPro" id="IPR001078">
    <property type="entry name" value="2-oxoacid_DH_actylTfrase"/>
</dbReference>
<dbReference type="Gene3D" id="2.40.50.100">
    <property type="match status" value="1"/>
</dbReference>
<dbReference type="InterPro" id="IPR011053">
    <property type="entry name" value="Single_hybrid_motif"/>
</dbReference>
<feature type="domain" description="Lipoyl-binding" evidence="7">
    <location>
        <begin position="2"/>
        <end position="77"/>
    </location>
</feature>
<dbReference type="Proteomes" id="UP000700212">
    <property type="component" value="Unassembled WGS sequence"/>
</dbReference>
<proteinExistence type="inferred from homology"/>
<dbReference type="Gene3D" id="4.10.320.10">
    <property type="entry name" value="E3-binding domain"/>
    <property type="match status" value="1"/>
</dbReference>
<protein>
    <recommendedName>
        <fullName evidence="6">Dihydrolipoamide acetyltransferase component of pyruvate dehydrogenase complex</fullName>
        <ecNumber evidence="6">2.3.1.-</ecNumber>
    </recommendedName>
</protein>
<dbReference type="Gene3D" id="3.30.559.10">
    <property type="entry name" value="Chloramphenicol acetyltransferase-like domain"/>
    <property type="match status" value="1"/>
</dbReference>
<dbReference type="GO" id="GO:0005737">
    <property type="term" value="C:cytoplasm"/>
    <property type="evidence" value="ECO:0007669"/>
    <property type="project" value="TreeGrafter"/>
</dbReference>
<dbReference type="CDD" id="cd06849">
    <property type="entry name" value="lipoyl_domain"/>
    <property type="match status" value="1"/>
</dbReference>
<comment type="similarity">
    <text evidence="2 6">Belongs to the 2-oxoacid dehydrogenase family.</text>
</comment>
<name>A0A921NCB2_9BACL</name>
<dbReference type="FunFam" id="3.30.559.10:FF:000007">
    <property type="entry name" value="Dihydrolipoamide acetyltransferase component of pyruvate dehydrogenase complex"/>
    <property type="match status" value="1"/>
</dbReference>
<comment type="caution">
    <text evidence="9">The sequence shown here is derived from an EMBL/GenBank/DDBJ whole genome shotgun (WGS) entry which is preliminary data.</text>
</comment>
<evidence type="ECO:0000256" key="3">
    <source>
        <dbReference type="ARBA" id="ARBA00022679"/>
    </source>
</evidence>
<keyword evidence="3 6" id="KW-0808">Transferase</keyword>
<keyword evidence="5 6" id="KW-0012">Acyltransferase</keyword>
<dbReference type="SUPFAM" id="SSF47005">
    <property type="entry name" value="Peripheral subunit-binding domain of 2-oxo acid dehydrogenase complex"/>
    <property type="match status" value="1"/>
</dbReference>
<dbReference type="EMBL" id="DYTV01000065">
    <property type="protein sequence ID" value="HJH11063.1"/>
    <property type="molecule type" value="Genomic_DNA"/>
</dbReference>
<keyword evidence="4 6" id="KW-0450">Lipoyl</keyword>
<dbReference type="SUPFAM" id="SSF51230">
    <property type="entry name" value="Single hybrid motif"/>
    <property type="match status" value="1"/>
</dbReference>
<dbReference type="PROSITE" id="PS50968">
    <property type="entry name" value="BIOTINYL_LIPOYL"/>
    <property type="match status" value="1"/>
</dbReference>
<evidence type="ECO:0000313" key="10">
    <source>
        <dbReference type="Proteomes" id="UP000700212"/>
    </source>
</evidence>
<dbReference type="InterPro" id="IPR000089">
    <property type="entry name" value="Biotin_lipoyl"/>
</dbReference>
<evidence type="ECO:0000256" key="5">
    <source>
        <dbReference type="ARBA" id="ARBA00023315"/>
    </source>
</evidence>
<dbReference type="EC" id="2.3.1.-" evidence="6"/>
<evidence type="ECO:0000256" key="4">
    <source>
        <dbReference type="ARBA" id="ARBA00022823"/>
    </source>
</evidence>
<comment type="cofactor">
    <cofactor evidence="1 6">
        <name>(R)-lipoate</name>
        <dbReference type="ChEBI" id="CHEBI:83088"/>
    </cofactor>
</comment>
<dbReference type="InterPro" id="IPR004167">
    <property type="entry name" value="PSBD"/>
</dbReference>
<dbReference type="GO" id="GO:0016407">
    <property type="term" value="F:acetyltransferase activity"/>
    <property type="evidence" value="ECO:0007669"/>
    <property type="project" value="TreeGrafter"/>
</dbReference>
<dbReference type="InterPro" id="IPR003016">
    <property type="entry name" value="2-oxoA_DH_lipoyl-BS"/>
</dbReference>
<dbReference type="PROSITE" id="PS51826">
    <property type="entry name" value="PSBD"/>
    <property type="match status" value="1"/>
</dbReference>
<dbReference type="Pfam" id="PF02817">
    <property type="entry name" value="E3_binding"/>
    <property type="match status" value="1"/>
</dbReference>
<dbReference type="InterPro" id="IPR050743">
    <property type="entry name" value="2-oxoacid_DH_E2_comp"/>
</dbReference>
<dbReference type="PANTHER" id="PTHR43178:SF5">
    <property type="entry name" value="LIPOAMIDE ACYLTRANSFERASE COMPONENT OF BRANCHED-CHAIN ALPHA-KETO ACID DEHYDROGENASE COMPLEX, MITOCHONDRIAL"/>
    <property type="match status" value="1"/>
</dbReference>
<evidence type="ECO:0000256" key="6">
    <source>
        <dbReference type="RuleBase" id="RU003423"/>
    </source>
</evidence>
<dbReference type="RefSeq" id="WP_108307156.1">
    <property type="nucleotide sequence ID" value="NZ_QAFW01000020.1"/>
</dbReference>
<dbReference type="SUPFAM" id="SSF52777">
    <property type="entry name" value="CoA-dependent acyltransferases"/>
    <property type="match status" value="1"/>
</dbReference>
<dbReference type="InterPro" id="IPR036625">
    <property type="entry name" value="E3-bd_dom_sf"/>
</dbReference>
<dbReference type="OrthoDB" id="9805770at2"/>
<evidence type="ECO:0000256" key="2">
    <source>
        <dbReference type="ARBA" id="ARBA00007317"/>
    </source>
</evidence>
<accession>A0A921NCB2</accession>
<evidence type="ECO:0000259" key="7">
    <source>
        <dbReference type="PROSITE" id="PS50968"/>
    </source>
</evidence>